<accession>A0A918IP64</accession>
<dbReference type="AlphaFoldDB" id="A0A918IP64"/>
<protein>
    <submittedName>
        <fullName evidence="2">Molybdenum-binding transcriptional regulator</fullName>
    </submittedName>
</protein>
<sequence length="104" mass="11002">MIGPGKAELLERIDETGSIAAAARDMGMSYKRAWSLIETLNAMFDLPLVASTRGGPGKGGAVLTERGRAVLAEYRAVEAAARNLGAAHMGQLHAWRRKPLAAEG</sequence>
<dbReference type="InterPro" id="IPR036388">
    <property type="entry name" value="WH-like_DNA-bd_sf"/>
</dbReference>
<dbReference type="PANTHER" id="PTHR30432">
    <property type="entry name" value="TRANSCRIPTIONAL REGULATOR MODE"/>
    <property type="match status" value="1"/>
</dbReference>
<evidence type="ECO:0000313" key="2">
    <source>
        <dbReference type="EMBL" id="GGW24895.1"/>
    </source>
</evidence>
<dbReference type="GO" id="GO:0003700">
    <property type="term" value="F:DNA-binding transcription factor activity"/>
    <property type="evidence" value="ECO:0007669"/>
    <property type="project" value="InterPro"/>
</dbReference>
<comment type="caution">
    <text evidence="2">The sequence shown here is derived from an EMBL/GenBank/DDBJ whole genome shotgun (WGS) entry which is preliminary data.</text>
</comment>
<proteinExistence type="predicted"/>
<evidence type="ECO:0000259" key="1">
    <source>
        <dbReference type="Pfam" id="PF00126"/>
    </source>
</evidence>
<dbReference type="InterPro" id="IPR036390">
    <property type="entry name" value="WH_DNA-bd_sf"/>
</dbReference>
<dbReference type="Gene3D" id="1.10.10.10">
    <property type="entry name" value="Winged helix-like DNA-binding domain superfamily/Winged helix DNA-binding domain"/>
    <property type="match status" value="1"/>
</dbReference>
<dbReference type="SUPFAM" id="SSF46785">
    <property type="entry name" value="Winged helix' DNA-binding domain"/>
    <property type="match status" value="1"/>
</dbReference>
<dbReference type="Proteomes" id="UP000628984">
    <property type="component" value="Unassembled WGS sequence"/>
</dbReference>
<keyword evidence="3" id="KW-1185">Reference proteome</keyword>
<feature type="domain" description="HTH lysR-type" evidence="1">
    <location>
        <begin position="8"/>
        <end position="68"/>
    </location>
</feature>
<organism evidence="2 3">
    <name type="scientific">Gemmobacter lanyuensis</name>
    <dbReference type="NCBI Taxonomy" id="1054497"/>
    <lineage>
        <taxon>Bacteria</taxon>
        <taxon>Pseudomonadati</taxon>
        <taxon>Pseudomonadota</taxon>
        <taxon>Alphaproteobacteria</taxon>
        <taxon>Rhodobacterales</taxon>
        <taxon>Paracoccaceae</taxon>
        <taxon>Gemmobacter</taxon>
    </lineage>
</organism>
<dbReference type="InterPro" id="IPR000847">
    <property type="entry name" value="LysR_HTH_N"/>
</dbReference>
<reference evidence="2" key="2">
    <citation type="submission" date="2020-09" db="EMBL/GenBank/DDBJ databases">
        <authorList>
            <person name="Sun Q."/>
            <person name="Kim S."/>
        </authorList>
    </citation>
    <scope>NUCLEOTIDE SEQUENCE</scope>
    <source>
        <strain evidence="2">KCTC 23714</strain>
    </source>
</reference>
<dbReference type="EMBL" id="BMYQ01000002">
    <property type="protein sequence ID" value="GGW24895.1"/>
    <property type="molecule type" value="Genomic_DNA"/>
</dbReference>
<dbReference type="InterPro" id="IPR051815">
    <property type="entry name" value="Molybdate_resp_trans_reg"/>
</dbReference>
<evidence type="ECO:0000313" key="3">
    <source>
        <dbReference type="Proteomes" id="UP000628984"/>
    </source>
</evidence>
<dbReference type="Pfam" id="PF00126">
    <property type="entry name" value="HTH_1"/>
    <property type="match status" value="1"/>
</dbReference>
<gene>
    <name evidence="2" type="primary">modE</name>
    <name evidence="2" type="ORF">GCM10011452_10410</name>
</gene>
<dbReference type="PANTHER" id="PTHR30432:SF1">
    <property type="entry name" value="DNA-BINDING TRANSCRIPTIONAL DUAL REGULATOR MODE"/>
    <property type="match status" value="1"/>
</dbReference>
<name>A0A918IP64_9RHOB</name>
<reference evidence="2" key="1">
    <citation type="journal article" date="2014" name="Int. J. Syst. Evol. Microbiol.">
        <title>Complete genome sequence of Corynebacterium casei LMG S-19264T (=DSM 44701T), isolated from a smear-ripened cheese.</title>
        <authorList>
            <consortium name="US DOE Joint Genome Institute (JGI-PGF)"/>
            <person name="Walter F."/>
            <person name="Albersmeier A."/>
            <person name="Kalinowski J."/>
            <person name="Ruckert C."/>
        </authorList>
    </citation>
    <scope>NUCLEOTIDE SEQUENCE</scope>
    <source>
        <strain evidence="2">KCTC 23714</strain>
    </source>
</reference>